<organism evidence="1 2">
    <name type="scientific">Mariprofundus aestuarium</name>
    <dbReference type="NCBI Taxonomy" id="1921086"/>
    <lineage>
        <taxon>Bacteria</taxon>
        <taxon>Pseudomonadati</taxon>
        <taxon>Pseudomonadota</taxon>
        <taxon>Candidatius Mariprofundia</taxon>
        <taxon>Mariprofundales</taxon>
        <taxon>Mariprofundaceae</taxon>
        <taxon>Mariprofundus</taxon>
    </lineage>
</organism>
<dbReference type="EMBL" id="CP018799">
    <property type="protein sequence ID" value="ATX79963.1"/>
    <property type="molecule type" value="Genomic_DNA"/>
</dbReference>
<dbReference type="Proteomes" id="UP000231701">
    <property type="component" value="Chromosome"/>
</dbReference>
<proteinExistence type="predicted"/>
<gene>
    <name evidence="1" type="ORF">Ga0123461_1549</name>
</gene>
<name>A0A2K8KYH0_MARES</name>
<dbReference type="OrthoDB" id="8562828at2"/>
<accession>A0A2K8KYH0</accession>
<sequence length="107" mass="12133">MDNDKFISIIDNATEKFRGDITHLSRAIGMLAVGRRLGWRVTYLIYSRATVRKYEKLLYVSIQDVLPEKGDLAEKSLAGKALKKVDNFWKAVKGEIPGIRSTMTTQD</sequence>
<protein>
    <submittedName>
        <fullName evidence="1">Uncharacterized protein</fullName>
    </submittedName>
</protein>
<dbReference type="AlphaFoldDB" id="A0A2K8KYH0"/>
<evidence type="ECO:0000313" key="2">
    <source>
        <dbReference type="Proteomes" id="UP000231701"/>
    </source>
</evidence>
<dbReference type="KEGG" id="maes:Ga0123461_1549"/>
<evidence type="ECO:0000313" key="1">
    <source>
        <dbReference type="EMBL" id="ATX79963.1"/>
    </source>
</evidence>
<dbReference type="RefSeq" id="WP_100278743.1">
    <property type="nucleotide sequence ID" value="NZ_CP018799.1"/>
</dbReference>
<reference evidence="1 2" key="1">
    <citation type="submission" date="2016-12" db="EMBL/GenBank/DDBJ databases">
        <title>Isolation and genomic insights into novel planktonic Zetaproteobacteria from stratified waters of the Chesapeake Bay.</title>
        <authorList>
            <person name="McAllister S.M."/>
            <person name="Kato S."/>
            <person name="Chan C.S."/>
            <person name="Chiu B.K."/>
            <person name="Field E.K."/>
        </authorList>
    </citation>
    <scope>NUCLEOTIDE SEQUENCE [LARGE SCALE GENOMIC DNA]</scope>
    <source>
        <strain evidence="1 2">CP-5</strain>
    </source>
</reference>
<keyword evidence="2" id="KW-1185">Reference proteome</keyword>